<dbReference type="Gene3D" id="3.40.190.10">
    <property type="entry name" value="Periplasmic binding protein-like II"/>
    <property type="match status" value="2"/>
</dbReference>
<keyword evidence="2" id="KW-1185">Reference proteome</keyword>
<dbReference type="SUPFAM" id="SSF53850">
    <property type="entry name" value="Periplasmic binding protein-like II"/>
    <property type="match status" value="1"/>
</dbReference>
<dbReference type="Pfam" id="PF16868">
    <property type="entry name" value="NMT1_3"/>
    <property type="match status" value="1"/>
</dbReference>
<dbReference type="PATRIC" id="fig|1449351.3.peg.749"/>
<dbReference type="Proteomes" id="UP000023430">
    <property type="component" value="Unassembled WGS sequence"/>
</dbReference>
<dbReference type="eggNOG" id="COG2358">
    <property type="taxonomic scope" value="Bacteria"/>
</dbReference>
<protein>
    <recommendedName>
        <fullName evidence="3">TAXI family TRAP transporter solute-binding subunit</fullName>
    </recommendedName>
</protein>
<dbReference type="PANTHER" id="PTHR42941:SF1">
    <property type="entry name" value="SLL1037 PROTEIN"/>
    <property type="match status" value="1"/>
</dbReference>
<name>X7FBP0_9RHOB</name>
<dbReference type="RefSeq" id="WP_211238658.1">
    <property type="nucleotide sequence ID" value="NZ_JAME01000004.1"/>
</dbReference>
<dbReference type="AlphaFoldDB" id="X7FBP0"/>
<organism evidence="1 2">
    <name type="scientific">Roseivivax isoporae LMG 25204</name>
    <dbReference type="NCBI Taxonomy" id="1449351"/>
    <lineage>
        <taxon>Bacteria</taxon>
        <taxon>Pseudomonadati</taxon>
        <taxon>Pseudomonadota</taxon>
        <taxon>Alphaproteobacteria</taxon>
        <taxon>Rhodobacterales</taxon>
        <taxon>Roseobacteraceae</taxon>
        <taxon>Roseivivax</taxon>
    </lineage>
</organism>
<dbReference type="STRING" id="1449351.RISW2_15950"/>
<evidence type="ECO:0000313" key="1">
    <source>
        <dbReference type="EMBL" id="ETX30327.1"/>
    </source>
</evidence>
<dbReference type="PANTHER" id="PTHR42941">
    <property type="entry name" value="SLL1037 PROTEIN"/>
    <property type="match status" value="1"/>
</dbReference>
<evidence type="ECO:0008006" key="3">
    <source>
        <dbReference type="Google" id="ProtNLM"/>
    </source>
</evidence>
<proteinExistence type="predicted"/>
<accession>X7FBP0</accession>
<reference evidence="1 2" key="1">
    <citation type="submission" date="2014-01" db="EMBL/GenBank/DDBJ databases">
        <title>Roseivivax isoporae LMG 25204 Genome Sequencing.</title>
        <authorList>
            <person name="Lai Q."/>
            <person name="Li G."/>
            <person name="Shao Z."/>
        </authorList>
    </citation>
    <scope>NUCLEOTIDE SEQUENCE [LARGE SCALE GENOMIC DNA]</scope>
    <source>
        <strain evidence="1 2">LMG 25204</strain>
    </source>
</reference>
<sequence>MAAPDIRALVGGLNNVYVGVIARQDFVEARGTRDLAEILGSDEPVRVLMKPVGSSAVPVAEMIFESLGTSVDDIKSNGGEVTQVDTGQIADQMRNGAADLYIDTMIKGHPAITEVALTTDVTFLDLPQAALDLLTSNGLTEGSYGPWFEGQEGETVGANLGTVLIASAALDEETAYQVTKAIIENAEALKSSHGAWAAFDPAAAMTPENTGVPLHPGAQRYYEEAGLM</sequence>
<gene>
    <name evidence="1" type="ORF">RISW2_15950</name>
</gene>
<comment type="caution">
    <text evidence="1">The sequence shown here is derived from an EMBL/GenBank/DDBJ whole genome shotgun (WGS) entry which is preliminary data.</text>
</comment>
<dbReference type="EMBL" id="JAME01000004">
    <property type="protein sequence ID" value="ETX30327.1"/>
    <property type="molecule type" value="Genomic_DNA"/>
</dbReference>
<dbReference type="InterPro" id="IPR011852">
    <property type="entry name" value="TRAP_TAXI"/>
</dbReference>
<evidence type="ECO:0000313" key="2">
    <source>
        <dbReference type="Proteomes" id="UP000023430"/>
    </source>
</evidence>